<accession>A0A1Y2F0G0</accession>
<feature type="chain" id="PRO_5012711442" evidence="2">
    <location>
        <begin position="20"/>
        <end position="853"/>
    </location>
</feature>
<feature type="signal peptide" evidence="2">
    <location>
        <begin position="1"/>
        <end position="19"/>
    </location>
</feature>
<proteinExistence type="predicted"/>
<dbReference type="RefSeq" id="XP_040722989.1">
    <property type="nucleotide sequence ID" value="XM_040871553.1"/>
</dbReference>
<keyword evidence="4" id="KW-1185">Reference proteome</keyword>
<dbReference type="Proteomes" id="UP000193685">
    <property type="component" value="Unassembled WGS sequence"/>
</dbReference>
<feature type="compositionally biased region" description="Acidic residues" evidence="1">
    <location>
        <begin position="105"/>
        <end position="115"/>
    </location>
</feature>
<evidence type="ECO:0000313" key="3">
    <source>
        <dbReference type="EMBL" id="ORY77368.1"/>
    </source>
</evidence>
<feature type="region of interest" description="Disordered" evidence="1">
    <location>
        <begin position="104"/>
        <end position="124"/>
    </location>
</feature>
<gene>
    <name evidence="3" type="ORF">BCR37DRAFT_394985</name>
</gene>
<feature type="compositionally biased region" description="Polar residues" evidence="1">
    <location>
        <begin position="712"/>
        <end position="723"/>
    </location>
</feature>
<feature type="compositionally biased region" description="Polar residues" evidence="1">
    <location>
        <begin position="557"/>
        <end position="595"/>
    </location>
</feature>
<comment type="caution">
    <text evidence="3">The sequence shown here is derived from an EMBL/GenBank/DDBJ whole genome shotgun (WGS) entry which is preliminary data.</text>
</comment>
<reference evidence="3 4" key="1">
    <citation type="submission" date="2016-07" db="EMBL/GenBank/DDBJ databases">
        <title>Pervasive Adenine N6-methylation of Active Genes in Fungi.</title>
        <authorList>
            <consortium name="DOE Joint Genome Institute"/>
            <person name="Mondo S.J."/>
            <person name="Dannebaum R.O."/>
            <person name="Kuo R.C."/>
            <person name="Labutti K."/>
            <person name="Haridas S."/>
            <person name="Kuo A."/>
            <person name="Salamov A."/>
            <person name="Ahrendt S.R."/>
            <person name="Lipzen A."/>
            <person name="Sullivan W."/>
            <person name="Andreopoulos W.B."/>
            <person name="Clum A."/>
            <person name="Lindquist E."/>
            <person name="Daum C."/>
            <person name="Ramamoorthy G.K."/>
            <person name="Gryganskyi A."/>
            <person name="Culley D."/>
            <person name="Magnuson J.K."/>
            <person name="James T.Y."/>
            <person name="O'Malley M.A."/>
            <person name="Stajich J.E."/>
            <person name="Spatafora J.W."/>
            <person name="Visel A."/>
            <person name="Grigoriev I.V."/>
        </authorList>
    </citation>
    <scope>NUCLEOTIDE SEQUENCE [LARGE SCALE GENOMIC DNA]</scope>
    <source>
        <strain evidence="3 4">12-1054</strain>
    </source>
</reference>
<sequence length="853" mass="92406">MGISNTILRLCVLASAGLAFQNYDGDSAYHEKGKQLDPNQAAKGDPRPLSSADKGLLTCRSIAMVYEKVLPLREDDDAKKLNCERRCALEYWLAVSVIDLAHEDPVEDTAEEEGGSEEHYRRGAREPCLAEDDLTCADYTWEEFDVGFWSPSKRTEVAGGTRSTLAADQRRATQACELLNRAREVLSEEPGVVDKAGISGSGVSPAFHSAGTRIDRIRRDRTIKRVIKLAIQAMMHLVCLSPHVDEFDLPVDSPVDSPVLGAKKEAPATTKVCMCYLTLSPAKVYESFEAANIFSGASKETKATASPEWYLRIPVTDQGPSCDPRSVGQRHTLTLDGWLFRDATVLYDKIDCHSSNHPDVMALSGTMEKRSIGFGFFGKTRGRKARSALEQAEMQAKVAIKGNKTHVWGEEGSARISSDCAQSTTPALSSLAPPLASMLNDREMLGSKFEMNAEALNNEACTAEQTPVLPELPGPISPLSDPVLPILEVPAAPALQQTIRKQFSFCPSTLSVRESSIPPLVSLREQAEARQGSMRSLSTSSSGLYSPYPRHSAAAASKSNPSLVNRSRSYGSSRILSMNQPTRRSSTSHSVLSDQHVSIYGDDESDFELEGPRSPHGSLRYSHSLISRTSHERTALGSQLGSTLSLDGGMPEQICLAPVPDALRTTPITVPANQAFRTGTFDADEYELGDDDDMSSVSGMSVFSSLGDSEELVTSSQRQSSQFDGEPGLTADLHPGLRRASVKRSMRVSYQESGDGGYIVERRHRRKSSIPVTNNTALPSISIGPVDDRRDSDDFGASPQSPIDPAEEAWASKVQNIATVLAGSPSQIMSDAAAVVEEGDWVVEREYVPSGGI</sequence>
<evidence type="ECO:0000256" key="2">
    <source>
        <dbReference type="SAM" id="SignalP"/>
    </source>
</evidence>
<feature type="region of interest" description="Disordered" evidence="1">
    <location>
        <begin position="708"/>
        <end position="804"/>
    </location>
</feature>
<evidence type="ECO:0000313" key="4">
    <source>
        <dbReference type="Proteomes" id="UP000193685"/>
    </source>
</evidence>
<feature type="compositionally biased region" description="Low complexity" evidence="1">
    <location>
        <begin position="532"/>
        <end position="549"/>
    </location>
</feature>
<keyword evidence="2" id="KW-0732">Signal</keyword>
<feature type="region of interest" description="Disordered" evidence="1">
    <location>
        <begin position="525"/>
        <end position="595"/>
    </location>
</feature>
<protein>
    <submittedName>
        <fullName evidence="3">Uncharacterized protein</fullName>
    </submittedName>
</protein>
<evidence type="ECO:0000256" key="1">
    <source>
        <dbReference type="SAM" id="MobiDB-lite"/>
    </source>
</evidence>
<dbReference type="AlphaFoldDB" id="A0A1Y2F0G0"/>
<feature type="compositionally biased region" description="Polar residues" evidence="1">
    <location>
        <begin position="770"/>
        <end position="779"/>
    </location>
</feature>
<dbReference type="GeneID" id="63788152"/>
<name>A0A1Y2F0G0_PROLT</name>
<organism evidence="3 4">
    <name type="scientific">Protomyces lactucae-debilis</name>
    <dbReference type="NCBI Taxonomy" id="2754530"/>
    <lineage>
        <taxon>Eukaryota</taxon>
        <taxon>Fungi</taxon>
        <taxon>Dikarya</taxon>
        <taxon>Ascomycota</taxon>
        <taxon>Taphrinomycotina</taxon>
        <taxon>Taphrinomycetes</taxon>
        <taxon>Taphrinales</taxon>
        <taxon>Protomycetaceae</taxon>
        <taxon>Protomyces</taxon>
    </lineage>
</organism>
<feature type="compositionally biased region" description="Basic residues" evidence="1">
    <location>
        <begin position="736"/>
        <end position="746"/>
    </location>
</feature>
<dbReference type="EMBL" id="MCFI01000020">
    <property type="protein sequence ID" value="ORY77368.1"/>
    <property type="molecule type" value="Genomic_DNA"/>
</dbReference>